<gene>
    <name evidence="6" type="ORF">SAY87_030694</name>
</gene>
<dbReference type="Gene3D" id="2.60.40.790">
    <property type="match status" value="1"/>
</dbReference>
<comment type="caution">
    <text evidence="6">The sequence shown here is derived from an EMBL/GenBank/DDBJ whole genome shotgun (WGS) entry which is preliminary data.</text>
</comment>
<evidence type="ECO:0000313" key="6">
    <source>
        <dbReference type="EMBL" id="KAK4770162.1"/>
    </source>
</evidence>
<dbReference type="CDD" id="cd06464">
    <property type="entry name" value="ACD_sHsps-like"/>
    <property type="match status" value="1"/>
</dbReference>
<dbReference type="SUPFAM" id="SSF49764">
    <property type="entry name" value="HSP20-like chaperones"/>
    <property type="match status" value="1"/>
</dbReference>
<comment type="similarity">
    <text evidence="2 3">Belongs to the small heat shock protein (HSP20) family.</text>
</comment>
<dbReference type="Pfam" id="PF00011">
    <property type="entry name" value="HSP20"/>
    <property type="match status" value="1"/>
</dbReference>
<dbReference type="Proteomes" id="UP001345219">
    <property type="component" value="Chromosome 24"/>
</dbReference>
<keyword evidence="7" id="KW-1185">Reference proteome</keyword>
<dbReference type="EMBL" id="JAXIOK010000005">
    <property type="protein sequence ID" value="KAK4770162.1"/>
    <property type="molecule type" value="Genomic_DNA"/>
</dbReference>
<feature type="domain" description="SHSP" evidence="5">
    <location>
        <begin position="162"/>
        <end position="269"/>
    </location>
</feature>
<keyword evidence="1" id="KW-0346">Stress response</keyword>
<evidence type="ECO:0000256" key="1">
    <source>
        <dbReference type="ARBA" id="ARBA00023016"/>
    </source>
</evidence>
<sequence length="269" mass="29492">MEAEVARRRVKAITSHFLAMEDFPSNHHGILPMNCSGSLNSGTVRYGNRLLFARQTSSGQACFMRQQAPPTEQAISPAQPAASNKCSGPERPCNAYYGTRPLFSRPTREDPNMWPRMGLVQPVAQGCSLTLSELPPPQFACPSRKVASSNPLPPKKSSPLVANGNEWSPRMDVVESGQGYVLTVEIPGVCAKDIRVEVNNRNLVVMGKRSVQSWKLAGFTGSSISTSYHKREIEQGPYRVAWPLPNGVNKDKVSAEFLGGFLRIIIPKL</sequence>
<feature type="region of interest" description="Disordered" evidence="4">
    <location>
        <begin position="142"/>
        <end position="164"/>
    </location>
</feature>
<protein>
    <recommendedName>
        <fullName evidence="5">SHSP domain-containing protein</fullName>
    </recommendedName>
</protein>
<evidence type="ECO:0000256" key="4">
    <source>
        <dbReference type="SAM" id="MobiDB-lite"/>
    </source>
</evidence>
<dbReference type="InterPro" id="IPR031107">
    <property type="entry name" value="Small_HSP"/>
</dbReference>
<evidence type="ECO:0000256" key="3">
    <source>
        <dbReference type="RuleBase" id="RU003616"/>
    </source>
</evidence>
<dbReference type="InterPro" id="IPR008978">
    <property type="entry name" value="HSP20-like_chaperone"/>
</dbReference>
<accession>A0AAN7QJZ4</accession>
<dbReference type="InterPro" id="IPR002068">
    <property type="entry name" value="A-crystallin/Hsp20_dom"/>
</dbReference>
<reference evidence="6 7" key="1">
    <citation type="journal article" date="2023" name="Hortic Res">
        <title>Pangenome of water caltrop reveals structural variations and asymmetric subgenome divergence after allopolyploidization.</title>
        <authorList>
            <person name="Zhang X."/>
            <person name="Chen Y."/>
            <person name="Wang L."/>
            <person name="Yuan Y."/>
            <person name="Fang M."/>
            <person name="Shi L."/>
            <person name="Lu R."/>
            <person name="Comes H.P."/>
            <person name="Ma Y."/>
            <person name="Chen Y."/>
            <person name="Huang G."/>
            <person name="Zhou Y."/>
            <person name="Zheng Z."/>
            <person name="Qiu Y."/>
        </authorList>
    </citation>
    <scope>NUCLEOTIDE SEQUENCE [LARGE SCALE GENOMIC DNA]</scope>
    <source>
        <tissue evidence="6">Roots</tissue>
    </source>
</reference>
<evidence type="ECO:0000256" key="2">
    <source>
        <dbReference type="PROSITE-ProRule" id="PRU00285"/>
    </source>
</evidence>
<organism evidence="6 7">
    <name type="scientific">Trapa incisa</name>
    <dbReference type="NCBI Taxonomy" id="236973"/>
    <lineage>
        <taxon>Eukaryota</taxon>
        <taxon>Viridiplantae</taxon>
        <taxon>Streptophyta</taxon>
        <taxon>Embryophyta</taxon>
        <taxon>Tracheophyta</taxon>
        <taxon>Spermatophyta</taxon>
        <taxon>Magnoliopsida</taxon>
        <taxon>eudicotyledons</taxon>
        <taxon>Gunneridae</taxon>
        <taxon>Pentapetalae</taxon>
        <taxon>rosids</taxon>
        <taxon>malvids</taxon>
        <taxon>Myrtales</taxon>
        <taxon>Lythraceae</taxon>
        <taxon>Trapa</taxon>
    </lineage>
</organism>
<dbReference type="PANTHER" id="PTHR11527">
    <property type="entry name" value="HEAT-SHOCK PROTEIN 20 FAMILY MEMBER"/>
    <property type="match status" value="1"/>
</dbReference>
<dbReference type="AlphaFoldDB" id="A0AAN7QJZ4"/>
<evidence type="ECO:0000259" key="5">
    <source>
        <dbReference type="PROSITE" id="PS01031"/>
    </source>
</evidence>
<dbReference type="PROSITE" id="PS01031">
    <property type="entry name" value="SHSP"/>
    <property type="match status" value="1"/>
</dbReference>
<evidence type="ECO:0000313" key="7">
    <source>
        <dbReference type="Proteomes" id="UP001345219"/>
    </source>
</evidence>
<name>A0AAN7QJZ4_9MYRT</name>
<proteinExistence type="inferred from homology"/>